<feature type="compositionally biased region" description="Basic and acidic residues" evidence="1">
    <location>
        <begin position="519"/>
        <end position="530"/>
    </location>
</feature>
<evidence type="ECO:0000313" key="2">
    <source>
        <dbReference type="EMBL" id="KMZ86535.1"/>
    </source>
</evidence>
<accession>A0A0J9STX2</accession>
<feature type="compositionally biased region" description="Basic and acidic residues" evidence="1">
    <location>
        <begin position="203"/>
        <end position="225"/>
    </location>
</feature>
<dbReference type="Proteomes" id="UP000053327">
    <property type="component" value="Unassembled WGS sequence"/>
</dbReference>
<feature type="compositionally biased region" description="Acidic residues" evidence="1">
    <location>
        <begin position="270"/>
        <end position="280"/>
    </location>
</feature>
<feature type="compositionally biased region" description="Basic residues" evidence="1">
    <location>
        <begin position="383"/>
        <end position="393"/>
    </location>
</feature>
<feature type="region of interest" description="Disordered" evidence="1">
    <location>
        <begin position="66"/>
        <end position="118"/>
    </location>
</feature>
<reference evidence="2 3" key="1">
    <citation type="submission" date="2011-08" db="EMBL/GenBank/DDBJ databases">
        <title>The Genome Sequence of Plasmodium vivax Brazil I.</title>
        <authorList>
            <consortium name="The Broad Institute Genome Sequencing Platform"/>
            <consortium name="The Broad Institute Genome Sequencing Center for Infectious Disease"/>
            <person name="Neafsey D."/>
            <person name="Carlton J."/>
            <person name="Barnwell J."/>
            <person name="Collins W."/>
            <person name="Escalante A."/>
            <person name="Mullikin J."/>
            <person name="Saul A."/>
            <person name="Guigo R."/>
            <person name="Camara F."/>
            <person name="Young S.K."/>
            <person name="Zeng Q."/>
            <person name="Gargeya S."/>
            <person name="Fitzgerald M."/>
            <person name="Haas B."/>
            <person name="Abouelleil A."/>
            <person name="Alvarado L."/>
            <person name="Arachchi H.M."/>
            <person name="Berlin A."/>
            <person name="Brown A."/>
            <person name="Chapman S.B."/>
            <person name="Chen Z."/>
            <person name="Dunbar C."/>
            <person name="Freedman E."/>
            <person name="Gearin G."/>
            <person name="Gellesch M."/>
            <person name="Goldberg J."/>
            <person name="Griggs A."/>
            <person name="Gujja S."/>
            <person name="Heiman D."/>
            <person name="Howarth C."/>
            <person name="Larson L."/>
            <person name="Lui A."/>
            <person name="MacDonald P.J.P."/>
            <person name="Montmayeur A."/>
            <person name="Murphy C."/>
            <person name="Neiman D."/>
            <person name="Pearson M."/>
            <person name="Priest M."/>
            <person name="Roberts A."/>
            <person name="Saif S."/>
            <person name="Shea T."/>
            <person name="Shenoy N."/>
            <person name="Sisk P."/>
            <person name="Stolte C."/>
            <person name="Sykes S."/>
            <person name="Wortman J."/>
            <person name="Nusbaum C."/>
            <person name="Birren B."/>
        </authorList>
    </citation>
    <scope>NUCLEOTIDE SEQUENCE [LARGE SCALE GENOMIC DNA]</scope>
    <source>
        <strain evidence="2 3">Brazil I</strain>
    </source>
</reference>
<organism evidence="2 3">
    <name type="scientific">Plasmodium vivax (strain Brazil I)</name>
    <dbReference type="NCBI Taxonomy" id="1033975"/>
    <lineage>
        <taxon>Eukaryota</taxon>
        <taxon>Sar</taxon>
        <taxon>Alveolata</taxon>
        <taxon>Apicomplexa</taxon>
        <taxon>Aconoidasida</taxon>
        <taxon>Haemosporida</taxon>
        <taxon>Plasmodiidae</taxon>
        <taxon>Plasmodium</taxon>
        <taxon>Plasmodium (Plasmodium)</taxon>
    </lineage>
</organism>
<dbReference type="OrthoDB" id="386526at2759"/>
<feature type="compositionally biased region" description="Basic and acidic residues" evidence="1">
    <location>
        <begin position="353"/>
        <end position="374"/>
    </location>
</feature>
<evidence type="ECO:0000313" key="3">
    <source>
        <dbReference type="Proteomes" id="UP000053327"/>
    </source>
</evidence>
<sequence length="666" mass="76040">MKILRIDMLSTDSELSESNFYSDGQGKGLKRMEKKNTNWGLYNPGSDVDSDKEYFSDCFEAGTKELPNEGEFFNESDTPEEGKKCTLDNRAGDNRVGDNRAGDNGTEDSAACGHGDDDLTSDLENFQSFDLSASDVDYKRLGEKEKIFEQYKINIRTESDISFEEEKSFSHSIELSDNAEEVQSRPLHFYGEESNDKLLGSAERGEHSLDLRNDSESEVGERSDPFEGAEGLTRKIDDSNEEETEGERENHRKDEADVEEEPNDKQIDTGTDEQDGESESGNDTKFGETEKTVEASETSERGENFNYSNSNSKKEHVNKMSLTSEKRETITEGEDRPDGNHSFVLVGGVRDGNPSHRGADKAEKRGGEVKELDVAGKAGRVRDAKRKPNRFHPQRNSPLFDYYSRGKNAQNGEWERNQDNQNTYELLSSSACEKSEMGDWLSSEPENGDGDGDDDEMNRDGGKYRHYQQQNFFAKERGPQCLSPHGKRNSLDKSGQHKIFLKSPQIRKQNFSEPPEQCRQSEKRNAPNSKADHYIYTCRQKSREGKNDFNYPNCYMPPKKPNLYGEKFYERRKMRAPRSVSKRSVGVQINLKAKKEYKKKGNTKSECYIPSSRRVKVKIPVFELKRVEIKNYDFDAVLVKDGRVVPRKKDPAREFLRAYISYVNER</sequence>
<proteinExistence type="predicted"/>
<feature type="compositionally biased region" description="Polar residues" evidence="1">
    <location>
        <begin position="419"/>
        <end position="432"/>
    </location>
</feature>
<evidence type="ECO:0000256" key="1">
    <source>
        <dbReference type="SAM" id="MobiDB-lite"/>
    </source>
</evidence>
<feature type="compositionally biased region" description="Basic and acidic residues" evidence="1">
    <location>
        <begin position="80"/>
        <end position="101"/>
    </location>
</feature>
<feature type="compositionally biased region" description="Basic and acidic residues" evidence="1">
    <location>
        <begin position="159"/>
        <end position="169"/>
    </location>
</feature>
<feature type="compositionally biased region" description="Acidic residues" evidence="1">
    <location>
        <begin position="446"/>
        <end position="457"/>
    </location>
</feature>
<feature type="compositionally biased region" description="Basic and acidic residues" evidence="1">
    <location>
        <begin position="285"/>
        <end position="303"/>
    </location>
</feature>
<feature type="region of interest" description="Disordered" evidence="1">
    <location>
        <begin position="159"/>
        <end position="530"/>
    </location>
</feature>
<name>A0A0J9STX2_PLAV1</name>
<feature type="compositionally biased region" description="Basic and acidic residues" evidence="1">
    <location>
        <begin position="312"/>
        <end position="339"/>
    </location>
</feature>
<gene>
    <name evidence="2" type="ORF">PVBG_04694</name>
</gene>
<dbReference type="AlphaFoldDB" id="A0A0J9STX2"/>
<protein>
    <submittedName>
        <fullName evidence="2">Uncharacterized protein</fullName>
    </submittedName>
</protein>
<dbReference type="EMBL" id="KQ234820">
    <property type="protein sequence ID" value="KMZ86535.1"/>
    <property type="molecule type" value="Genomic_DNA"/>
</dbReference>